<dbReference type="OrthoDB" id="26719at2759"/>
<dbReference type="Gene3D" id="2.60.120.1000">
    <property type="match status" value="1"/>
</dbReference>
<dbReference type="AlphaFoldDB" id="A0A6S7JDM2"/>
<dbReference type="Gene3D" id="2.10.25.10">
    <property type="entry name" value="Laminin"/>
    <property type="match status" value="1"/>
</dbReference>
<dbReference type="InterPro" id="IPR000742">
    <property type="entry name" value="EGF"/>
</dbReference>
<dbReference type="Proteomes" id="UP001152795">
    <property type="component" value="Unassembled WGS sequence"/>
</dbReference>
<accession>A0A6S7JDM2</accession>
<organism evidence="2 3">
    <name type="scientific">Paramuricea clavata</name>
    <name type="common">Red gorgonian</name>
    <name type="synonym">Violescent sea-whip</name>
    <dbReference type="NCBI Taxonomy" id="317549"/>
    <lineage>
        <taxon>Eukaryota</taxon>
        <taxon>Metazoa</taxon>
        <taxon>Cnidaria</taxon>
        <taxon>Anthozoa</taxon>
        <taxon>Octocorallia</taxon>
        <taxon>Malacalcyonacea</taxon>
        <taxon>Plexauridae</taxon>
        <taxon>Paramuricea</taxon>
    </lineage>
</organism>
<sequence length="334" mass="37743">MQEITVKKLWDNFNPCISRLKESILSESSVLTSLDCSSNCLETRFCVAYNYKEKSKEEEINCQLSHSSVNHRFGKVNNEDNDWTFYEAAGKRISSCGDIYDCQNGGTIAWDPVKPFKCDCPENFEGELCEKMKRFKDISCTVLKSKYPSLTDGHYLINPGEPDFPEFSVYCDMTGKDAVGVTEIGHDSENRIEVTGNGGGKPYYGRNITYEVSTDEIVAIMNQSKYCEQFIKYECCYSWLLRNGYGWWVSRQGIRMNYWGGAEIDSGKCACGMTNTCEGGQPRCNCDHGVHEFREDSGNLSDLNTLPATQLRFGDTDGSSEYGFHTLGKLRCWG</sequence>
<dbReference type="PROSITE" id="PS50026">
    <property type="entry name" value="EGF_3"/>
    <property type="match status" value="1"/>
</dbReference>
<proteinExistence type="predicted"/>
<gene>
    <name evidence="2" type="ORF">PACLA_8A088014</name>
</gene>
<dbReference type="NCBIfam" id="NF040941">
    <property type="entry name" value="GGGWT_bact"/>
    <property type="match status" value="1"/>
</dbReference>
<keyword evidence="1" id="KW-1015">Disulfide bond</keyword>
<evidence type="ECO:0000313" key="2">
    <source>
        <dbReference type="EMBL" id="CAB4015092.1"/>
    </source>
</evidence>
<keyword evidence="1" id="KW-0245">EGF-like domain</keyword>
<keyword evidence="3" id="KW-1185">Reference proteome</keyword>
<dbReference type="EMBL" id="CACRXK020008577">
    <property type="protein sequence ID" value="CAB4015092.1"/>
    <property type="molecule type" value="Genomic_DNA"/>
</dbReference>
<evidence type="ECO:0000256" key="1">
    <source>
        <dbReference type="PROSITE-ProRule" id="PRU00076"/>
    </source>
</evidence>
<comment type="caution">
    <text evidence="1">Lacks conserved residue(s) required for the propagation of feature annotation.</text>
</comment>
<comment type="caution">
    <text evidence="2">The sequence shown here is derived from an EMBL/GenBank/DDBJ whole genome shotgun (WGS) entry which is preliminary data.</text>
</comment>
<dbReference type="SUPFAM" id="SSF57196">
    <property type="entry name" value="EGF/Laminin"/>
    <property type="match status" value="1"/>
</dbReference>
<reference evidence="2" key="1">
    <citation type="submission" date="2020-04" db="EMBL/GenBank/DDBJ databases">
        <authorList>
            <person name="Alioto T."/>
            <person name="Alioto T."/>
            <person name="Gomez Garrido J."/>
        </authorList>
    </citation>
    <scope>NUCLEOTIDE SEQUENCE</scope>
    <source>
        <strain evidence="2">A484AB</strain>
    </source>
</reference>
<dbReference type="PROSITE" id="PS00022">
    <property type="entry name" value="EGF_1"/>
    <property type="match status" value="1"/>
</dbReference>
<name>A0A6S7JDM2_PARCT</name>
<evidence type="ECO:0000313" key="3">
    <source>
        <dbReference type="Proteomes" id="UP001152795"/>
    </source>
</evidence>
<protein>
    <submittedName>
        <fullName evidence="2">Contactin-associated -like 2</fullName>
    </submittedName>
</protein>
<feature type="disulfide bond" evidence="1">
    <location>
        <begin position="120"/>
        <end position="129"/>
    </location>
</feature>